<feature type="region of interest" description="Disordered" evidence="1">
    <location>
        <begin position="133"/>
        <end position="169"/>
    </location>
</feature>
<evidence type="ECO:0000313" key="3">
    <source>
        <dbReference type="Proteomes" id="UP001528673"/>
    </source>
</evidence>
<dbReference type="RefSeq" id="WP_273953311.1">
    <property type="nucleotide sequence ID" value="NZ_JAQSIP010000010.1"/>
</dbReference>
<protein>
    <recommendedName>
        <fullName evidence="4">KfrA N-terminal DNA-binding domain-containing protein</fullName>
    </recommendedName>
</protein>
<dbReference type="EMBL" id="JAQSIP010000010">
    <property type="protein sequence ID" value="MDD0840520.1"/>
    <property type="molecule type" value="Genomic_DNA"/>
</dbReference>
<reference evidence="2 3" key="1">
    <citation type="submission" date="2023-02" db="EMBL/GenBank/DDBJ databases">
        <title>Bacterial whole genomic sequence of Curvibacter sp. HBC61.</title>
        <authorList>
            <person name="Le V."/>
            <person name="Ko S.-R."/>
            <person name="Ahn C.-Y."/>
            <person name="Oh H.-M."/>
        </authorList>
    </citation>
    <scope>NUCLEOTIDE SEQUENCE [LARGE SCALE GENOMIC DNA]</scope>
    <source>
        <strain evidence="2 3">HBC61</strain>
    </source>
</reference>
<evidence type="ECO:0008006" key="4">
    <source>
        <dbReference type="Google" id="ProtNLM"/>
    </source>
</evidence>
<name>A0ABT5N2N3_9BURK</name>
<keyword evidence="3" id="KW-1185">Reference proteome</keyword>
<dbReference type="Proteomes" id="UP001528673">
    <property type="component" value="Unassembled WGS sequence"/>
</dbReference>
<proteinExistence type="predicted"/>
<evidence type="ECO:0000313" key="2">
    <source>
        <dbReference type="EMBL" id="MDD0840520.1"/>
    </source>
</evidence>
<accession>A0ABT5N2N3</accession>
<organism evidence="2 3">
    <name type="scientific">Curvibacter cyanobacteriorum</name>
    <dbReference type="NCBI Taxonomy" id="3026422"/>
    <lineage>
        <taxon>Bacteria</taxon>
        <taxon>Pseudomonadati</taxon>
        <taxon>Pseudomonadota</taxon>
        <taxon>Betaproteobacteria</taxon>
        <taxon>Burkholderiales</taxon>
        <taxon>Comamonadaceae</taxon>
        <taxon>Curvibacter</taxon>
    </lineage>
</organism>
<comment type="caution">
    <text evidence="2">The sequence shown here is derived from an EMBL/GenBank/DDBJ whole genome shotgun (WGS) entry which is preliminary data.</text>
</comment>
<evidence type="ECO:0000256" key="1">
    <source>
        <dbReference type="SAM" id="MobiDB-lite"/>
    </source>
</evidence>
<gene>
    <name evidence="2" type="ORF">PSQ40_18215</name>
</gene>
<feature type="compositionally biased region" description="Pro residues" evidence="1">
    <location>
        <begin position="150"/>
        <end position="163"/>
    </location>
</feature>
<sequence>MPPELAALWDHLQQQDQAERLQLAFGLHCVRRVQHLLEAPAAVTAVTVLELYLSQRIDRPTLTAAAHGLKKLAQQLEQPSPADGSPPCPAATVAATHAVACAVLGEAQQAAQHAARAQQLACQDSEARARQVLESERDWQNRTLHHLLGQPPPGATRAPPQPQQHPRRP</sequence>